<evidence type="ECO:0000256" key="2">
    <source>
        <dbReference type="ARBA" id="ARBA00022670"/>
    </source>
</evidence>
<evidence type="ECO:0000256" key="3">
    <source>
        <dbReference type="ARBA" id="ARBA00022801"/>
    </source>
</evidence>
<feature type="domain" description="Peptidase S8/S53" evidence="5">
    <location>
        <begin position="169"/>
        <end position="422"/>
    </location>
</feature>
<keyword evidence="2 6" id="KW-0645">Protease</keyword>
<evidence type="ECO:0000256" key="1">
    <source>
        <dbReference type="ARBA" id="ARBA00011073"/>
    </source>
</evidence>
<dbReference type="Gene3D" id="3.40.50.200">
    <property type="entry name" value="Peptidase S8/S53 domain"/>
    <property type="match status" value="1"/>
</dbReference>
<dbReference type="InterPro" id="IPR015500">
    <property type="entry name" value="Peptidase_S8_subtilisin-rel"/>
</dbReference>
<evidence type="ECO:0000256" key="4">
    <source>
        <dbReference type="ARBA" id="ARBA00022825"/>
    </source>
</evidence>
<dbReference type="PANTHER" id="PTHR43806:SF11">
    <property type="entry name" value="CEREVISIN-RELATED"/>
    <property type="match status" value="1"/>
</dbReference>
<proteinExistence type="inferred from homology"/>
<dbReference type="InterPro" id="IPR000209">
    <property type="entry name" value="Peptidase_S8/S53_dom"/>
</dbReference>
<dbReference type="InterPro" id="IPR023828">
    <property type="entry name" value="Peptidase_S8_Ser-AS"/>
</dbReference>
<dbReference type="InterPro" id="IPR023827">
    <property type="entry name" value="Peptidase_S8_Asp-AS"/>
</dbReference>
<keyword evidence="4" id="KW-0720">Serine protease</keyword>
<dbReference type="PROSITE" id="PS51892">
    <property type="entry name" value="SUBTILASE"/>
    <property type="match status" value="1"/>
</dbReference>
<dbReference type="AlphaFoldDB" id="D7GN84"/>
<dbReference type="PROSITE" id="PS00138">
    <property type="entry name" value="SUBTILASE_SER"/>
    <property type="match status" value="1"/>
</dbReference>
<dbReference type="SUPFAM" id="SSF52743">
    <property type="entry name" value="Subtilisin-like"/>
    <property type="match status" value="1"/>
</dbReference>
<dbReference type="PANTHER" id="PTHR43806">
    <property type="entry name" value="PEPTIDASE S8"/>
    <property type="match status" value="1"/>
</dbReference>
<dbReference type="CDD" id="cd07480">
    <property type="entry name" value="Peptidases_S8_12"/>
    <property type="match status" value="1"/>
</dbReference>
<accession>D7GN84</accession>
<dbReference type="InterPro" id="IPR050131">
    <property type="entry name" value="Peptidase_S8_subtilisin-like"/>
</dbReference>
<dbReference type="Pfam" id="PF00082">
    <property type="entry name" value="Peptidase_S8"/>
    <property type="match status" value="1"/>
</dbReference>
<dbReference type="EMBL" id="FN908462">
    <property type="protein sequence ID" value="CBM43230.1"/>
    <property type="molecule type" value="Genomic_DNA"/>
</dbReference>
<evidence type="ECO:0000259" key="5">
    <source>
        <dbReference type="Pfam" id="PF00082"/>
    </source>
</evidence>
<sequence>MELMDAMPGGAAQAPATTGRYLVLMDPEAVAQAMKTVNSATGVEFSPMGATEAPEAVAAALQAGASVVFPELGVAVFAGDPQQTRALGGVTEGVGGIIAVEPERVVHIFDDSVTDYLRGYRDGVNQAIDRALAEAAAAIGAEAVVPTQNETAFTWGLQATRVDRSQLSGKGVRIAVLDTGMDLTHPDFQSRPIVTASFISGEEVQDGNGHGTHCIGTACGPRGPSRSPRYGIAYNAEIYAGKVLSNQGYGSDGGILAGINWALGKGCAIISMSLGAPVQPGQSFSQVYETVAQRLLARGSLIIAAAGNESRRPGSIKPVGHPANCPSIIAVAAVDPNLNVAWFSSAGLEGQGGQVDIAAPGVNVLSSWPFDDRYRRLNGTSMATPHVAGIAALLLEANPAMRGEPPRLAAAPVRAAPRSAGPRHRRRARAGALSLACSVRERAEEMVRATLHGPCFEPLRRRLETWGADSMP</sequence>
<keyword evidence="3" id="KW-0378">Hydrolase</keyword>
<dbReference type="PROSITE" id="PS00136">
    <property type="entry name" value="SUBTILASE_ASP"/>
    <property type="match status" value="1"/>
</dbReference>
<protein>
    <submittedName>
        <fullName evidence="6">Serine protease</fullName>
    </submittedName>
</protein>
<organism evidence="6">
    <name type="scientific">uncultured organism</name>
    <dbReference type="NCBI Taxonomy" id="155900"/>
    <lineage>
        <taxon>unclassified sequences</taxon>
        <taxon>environmental samples</taxon>
    </lineage>
</organism>
<comment type="similarity">
    <text evidence="1">Belongs to the peptidase S8 family.</text>
</comment>
<reference evidence="6" key="1">
    <citation type="journal article" date="2011" name="Microb. Biotechnol.">
        <title>Enzymes for the laundry industries: tapping the vast metagenomic pool of alkaline proteases.</title>
        <authorList>
            <person name="Niehaus F."/>
            <person name="Gabor E."/>
            <person name="Wieland S."/>
            <person name="Siegert P."/>
            <person name="Maurer K.H."/>
            <person name="Eck J."/>
        </authorList>
    </citation>
    <scope>NUCLEOTIDE SEQUENCE</scope>
    <source>
        <strain evidence="6">SMalki007_M46_N7</strain>
    </source>
</reference>
<dbReference type="GO" id="GO:0004252">
    <property type="term" value="F:serine-type endopeptidase activity"/>
    <property type="evidence" value="ECO:0007669"/>
    <property type="project" value="InterPro"/>
</dbReference>
<name>D7GN84_9ZZZZ</name>
<dbReference type="PRINTS" id="PR00723">
    <property type="entry name" value="SUBTILISIN"/>
</dbReference>
<evidence type="ECO:0000313" key="6">
    <source>
        <dbReference type="EMBL" id="CBM43230.1"/>
    </source>
</evidence>
<dbReference type="InterPro" id="IPR036852">
    <property type="entry name" value="Peptidase_S8/S53_dom_sf"/>
</dbReference>
<dbReference type="GO" id="GO:0006508">
    <property type="term" value="P:proteolysis"/>
    <property type="evidence" value="ECO:0007669"/>
    <property type="project" value="UniProtKB-KW"/>
</dbReference>